<reference evidence="8" key="2">
    <citation type="submission" date="2025-08" db="UniProtKB">
        <authorList>
            <consortium name="Ensembl"/>
        </authorList>
    </citation>
    <scope>IDENTIFICATION</scope>
</reference>
<keyword evidence="2" id="KW-0479">Metal-binding</keyword>
<dbReference type="InterPro" id="IPR036443">
    <property type="entry name" value="Znf_RanBP2_sf"/>
</dbReference>
<dbReference type="Pfam" id="PF25393">
    <property type="entry name" value="LTM"/>
    <property type="match status" value="1"/>
</dbReference>
<dbReference type="Ensembl" id="ENSOTST00005141591.1">
    <property type="protein sequence ID" value="ENSOTSP00005111640.1"/>
    <property type="gene ID" value="ENSOTSG00005080108.1"/>
</dbReference>
<evidence type="ECO:0000259" key="6">
    <source>
        <dbReference type="Pfam" id="PF16764"/>
    </source>
</evidence>
<reference evidence="9" key="1">
    <citation type="journal article" date="2018" name="PLoS ONE">
        <title>Chinook salmon (Oncorhynchus tshawytscha) genome and transcriptome.</title>
        <authorList>
            <person name="Christensen K.A."/>
            <person name="Leong J.S."/>
            <person name="Sakhrani D."/>
            <person name="Biagi C.A."/>
            <person name="Minkley D.R."/>
            <person name="Withler R.E."/>
            <person name="Rondeau E.B."/>
            <person name="Koop B.F."/>
            <person name="Devlin R.H."/>
        </authorList>
    </citation>
    <scope>NUCLEOTIDE SEQUENCE [LARGE SCALE GENOMIC DNA]</scope>
</reference>
<dbReference type="Proteomes" id="UP000694402">
    <property type="component" value="Unassembled WGS sequence"/>
</dbReference>
<name>A0AAZ3P525_ONCTS</name>
<organism evidence="8 9">
    <name type="scientific">Oncorhynchus tshawytscha</name>
    <name type="common">Chinook salmon</name>
    <name type="synonym">Salmo tshawytscha</name>
    <dbReference type="NCBI Taxonomy" id="74940"/>
    <lineage>
        <taxon>Eukaryota</taxon>
        <taxon>Metazoa</taxon>
        <taxon>Chordata</taxon>
        <taxon>Craniata</taxon>
        <taxon>Vertebrata</taxon>
        <taxon>Euteleostomi</taxon>
        <taxon>Actinopterygii</taxon>
        <taxon>Neopterygii</taxon>
        <taxon>Teleostei</taxon>
        <taxon>Protacanthopterygii</taxon>
        <taxon>Salmoniformes</taxon>
        <taxon>Salmonidae</taxon>
        <taxon>Salmoninae</taxon>
        <taxon>Oncorhynchus</taxon>
    </lineage>
</organism>
<dbReference type="GO" id="GO:0097039">
    <property type="term" value="P:protein linear polyubiquitination"/>
    <property type="evidence" value="ECO:0007669"/>
    <property type="project" value="TreeGrafter"/>
</dbReference>
<feature type="domain" description="HOIL-1/Sharpin LUBAC thetering" evidence="7">
    <location>
        <begin position="68"/>
        <end position="108"/>
    </location>
</feature>
<evidence type="ECO:0000313" key="8">
    <source>
        <dbReference type="Ensembl" id="ENSOTSP00005111640.1"/>
    </source>
</evidence>
<sequence length="275" mass="30550">RSVQYEVKSPRLHENHLATPPHDCIRFNFCCDLEAEQWATVVMSSLREAHRGQRAWQSFSILVCLFKELRLELARAIEAGDSQAAAQHASALAHQKVALTIQLSEKSYAEGEIRLAVAVEDISSSCCVTVKVFPHMTVAALKQQVFLEYGFHPRVQRWVIGQCLCTEPRSLASYGVQRDGDMAYLYLISARHPLECCFSSMLGSLSRWKVNLLPSLKSLEDLIPSILTSFPVPTEWVYPSCTFINNPSRPGCEICSTARPDSGAPPHTTGTVSIA</sequence>
<dbReference type="InterPro" id="IPR029071">
    <property type="entry name" value="Ubiquitin-like_domsf"/>
</dbReference>
<reference evidence="8" key="3">
    <citation type="submission" date="2025-09" db="UniProtKB">
        <authorList>
            <consortium name="Ensembl"/>
        </authorList>
    </citation>
    <scope>IDENTIFICATION</scope>
</reference>
<dbReference type="AlphaFoldDB" id="A0AAZ3P525"/>
<gene>
    <name evidence="8" type="primary">LRRC3</name>
</gene>
<evidence type="ECO:0000256" key="1">
    <source>
        <dbReference type="ARBA" id="ARBA00004906"/>
    </source>
</evidence>
<dbReference type="SUPFAM" id="SSF90209">
    <property type="entry name" value="Ran binding protein zinc finger-like"/>
    <property type="match status" value="1"/>
</dbReference>
<dbReference type="PANTHER" id="PTHR22770">
    <property type="entry name" value="UBIQUITIN CONJUGATING ENZYME 7 INTERACTING PROTEIN-RELATED"/>
    <property type="match status" value="1"/>
</dbReference>
<comment type="pathway">
    <text evidence="1">Protein modification; protein ubiquitination.</text>
</comment>
<dbReference type="GO" id="GO:0071797">
    <property type="term" value="C:LUBAC complex"/>
    <property type="evidence" value="ECO:0007669"/>
    <property type="project" value="TreeGrafter"/>
</dbReference>
<dbReference type="CDD" id="cd01799">
    <property type="entry name" value="Ubl_HOIL1"/>
    <property type="match status" value="1"/>
</dbReference>
<dbReference type="Gene3D" id="3.10.20.90">
    <property type="entry name" value="Phosphatidylinositol 3-kinase Catalytic Subunit, Chain A, domain 1"/>
    <property type="match status" value="1"/>
</dbReference>
<dbReference type="GO" id="GO:0008270">
    <property type="term" value="F:zinc ion binding"/>
    <property type="evidence" value="ECO:0007669"/>
    <property type="project" value="UniProtKB-KW"/>
</dbReference>
<evidence type="ECO:0000256" key="3">
    <source>
        <dbReference type="ARBA" id="ARBA00022771"/>
    </source>
</evidence>
<dbReference type="InterPro" id="IPR011993">
    <property type="entry name" value="PH-like_dom_sf"/>
</dbReference>
<dbReference type="GeneTree" id="ENSGT00940000164582"/>
<keyword evidence="5" id="KW-0862">Zinc</keyword>
<dbReference type="SUPFAM" id="SSF54236">
    <property type="entry name" value="Ubiquitin-like"/>
    <property type="match status" value="1"/>
</dbReference>
<dbReference type="Pfam" id="PF16764">
    <property type="entry name" value="Sharpin_PH"/>
    <property type="match status" value="1"/>
</dbReference>
<feature type="domain" description="Sharpin PH" evidence="6">
    <location>
        <begin position="1"/>
        <end position="52"/>
    </location>
</feature>
<dbReference type="Gene3D" id="2.30.30.380">
    <property type="entry name" value="Zn-finger domain of Sec23/24"/>
    <property type="match status" value="1"/>
</dbReference>
<dbReference type="FunFam" id="3.10.20.90:FF:000130">
    <property type="entry name" value="SHANK-associated RH domain interactor"/>
    <property type="match status" value="1"/>
</dbReference>
<evidence type="ECO:0000256" key="5">
    <source>
        <dbReference type="ARBA" id="ARBA00022833"/>
    </source>
</evidence>
<proteinExistence type="predicted"/>
<dbReference type="GO" id="GO:0043161">
    <property type="term" value="P:proteasome-mediated ubiquitin-dependent protein catabolic process"/>
    <property type="evidence" value="ECO:0007669"/>
    <property type="project" value="TreeGrafter"/>
</dbReference>
<accession>A0AAZ3P525</accession>
<dbReference type="GO" id="GO:0004842">
    <property type="term" value="F:ubiquitin-protein transferase activity"/>
    <property type="evidence" value="ECO:0007669"/>
    <property type="project" value="TreeGrafter"/>
</dbReference>
<dbReference type="Gene3D" id="2.30.29.30">
    <property type="entry name" value="Pleckstrin-homology domain (PH domain)/Phosphotyrosine-binding domain (PTB)"/>
    <property type="match status" value="1"/>
</dbReference>
<evidence type="ECO:0000259" key="7">
    <source>
        <dbReference type="Pfam" id="PF25393"/>
    </source>
</evidence>
<dbReference type="InterPro" id="IPR057468">
    <property type="entry name" value="HOIL-1/Sharpin_LTM"/>
</dbReference>
<evidence type="ECO:0000256" key="2">
    <source>
        <dbReference type="ARBA" id="ARBA00022723"/>
    </source>
</evidence>
<dbReference type="InterPro" id="IPR031912">
    <property type="entry name" value="Sharpin_PH"/>
</dbReference>
<evidence type="ECO:0000313" key="9">
    <source>
        <dbReference type="Proteomes" id="UP000694402"/>
    </source>
</evidence>
<dbReference type="PANTHER" id="PTHR22770:SF45">
    <property type="entry name" value="RANBP-TYPE AND C3HC4-TYPE ZINC FINGER-CONTAINING PROTEIN 1"/>
    <property type="match status" value="1"/>
</dbReference>
<dbReference type="InterPro" id="IPR051628">
    <property type="entry name" value="LUBAC_E3_Ligases"/>
</dbReference>
<keyword evidence="3" id="KW-0863">Zinc-finger</keyword>
<evidence type="ECO:0000256" key="4">
    <source>
        <dbReference type="ARBA" id="ARBA00022786"/>
    </source>
</evidence>
<dbReference type="GO" id="GO:0043130">
    <property type="term" value="F:ubiquitin binding"/>
    <property type="evidence" value="ECO:0007669"/>
    <property type="project" value="TreeGrafter"/>
</dbReference>
<protein>
    <submittedName>
        <fullName evidence="8">Uncharacterized protein</fullName>
    </submittedName>
</protein>
<dbReference type="GO" id="GO:0043123">
    <property type="term" value="P:positive regulation of canonical NF-kappaB signal transduction"/>
    <property type="evidence" value="ECO:0007669"/>
    <property type="project" value="TreeGrafter"/>
</dbReference>
<keyword evidence="4" id="KW-0833">Ubl conjugation pathway</keyword>
<keyword evidence="9" id="KW-1185">Reference proteome</keyword>